<dbReference type="Gene3D" id="3.40.630.10">
    <property type="entry name" value="Zn peptidases"/>
    <property type="match status" value="1"/>
</dbReference>
<dbReference type="GO" id="GO:0016813">
    <property type="term" value="F:hydrolase activity, acting on carbon-nitrogen (but not peptide) bonds, in linear amidines"/>
    <property type="evidence" value="ECO:0007669"/>
    <property type="project" value="InterPro"/>
</dbReference>
<evidence type="ECO:0000313" key="5">
    <source>
        <dbReference type="Proteomes" id="UP000230161"/>
    </source>
</evidence>
<dbReference type="RefSeq" id="WP_245861429.1">
    <property type="nucleotide sequence ID" value="NZ_PGFB01000002.1"/>
</dbReference>
<keyword evidence="5" id="KW-1185">Reference proteome</keyword>
<accession>A0A2M9BZT1</accession>
<evidence type="ECO:0000313" key="4">
    <source>
        <dbReference type="EMBL" id="PJJ63597.1"/>
    </source>
</evidence>
<dbReference type="GO" id="GO:0046872">
    <property type="term" value="F:metal ion binding"/>
    <property type="evidence" value="ECO:0007669"/>
    <property type="project" value="UniProtKB-KW"/>
</dbReference>
<organism evidence="4 5">
    <name type="scientific">Compostimonas suwonensis</name>
    <dbReference type="NCBI Taxonomy" id="1048394"/>
    <lineage>
        <taxon>Bacteria</taxon>
        <taxon>Bacillati</taxon>
        <taxon>Actinomycetota</taxon>
        <taxon>Actinomycetes</taxon>
        <taxon>Micrococcales</taxon>
        <taxon>Microbacteriaceae</taxon>
        <taxon>Compostimonas</taxon>
    </lineage>
</organism>
<dbReference type="EMBL" id="PGFB01000002">
    <property type="protein sequence ID" value="PJJ63597.1"/>
    <property type="molecule type" value="Genomic_DNA"/>
</dbReference>
<keyword evidence="3" id="KW-0862">Zinc</keyword>
<evidence type="ECO:0000256" key="1">
    <source>
        <dbReference type="ARBA" id="ARBA00006153"/>
    </source>
</evidence>
<dbReference type="Proteomes" id="UP000230161">
    <property type="component" value="Unassembled WGS sequence"/>
</dbReference>
<name>A0A2M9BZT1_9MICO</name>
<dbReference type="PANTHER" id="PTHR32494">
    <property type="entry name" value="ALLANTOATE DEIMINASE-RELATED"/>
    <property type="match status" value="1"/>
</dbReference>
<gene>
    <name evidence="4" type="ORF">CLV54_1267</name>
</gene>
<dbReference type="NCBIfam" id="NF006771">
    <property type="entry name" value="PRK09290.1-5"/>
    <property type="match status" value="1"/>
</dbReference>
<reference evidence="4 5" key="1">
    <citation type="submission" date="2017-11" db="EMBL/GenBank/DDBJ databases">
        <title>Genomic Encyclopedia of Archaeal and Bacterial Type Strains, Phase II (KMG-II): From Individual Species to Whole Genera.</title>
        <authorList>
            <person name="Goeker M."/>
        </authorList>
    </citation>
    <scope>NUCLEOTIDE SEQUENCE [LARGE SCALE GENOMIC DNA]</scope>
    <source>
        <strain evidence="4 5">DSM 25625</strain>
    </source>
</reference>
<dbReference type="NCBIfam" id="TIGR01879">
    <property type="entry name" value="hydantase"/>
    <property type="match status" value="1"/>
</dbReference>
<sequence length="441" mass="46120">MNSSAPGLVPDARTSAESAAIALIDPSAIARSIEDFARITEPGAGVTRLAYTELEREAHRLFAEEMSRLGLTVTVDAVGNSIAELPGGSPGRTAAVGTGSHLDSVPSGGRFDGIAGVSAAIETARVMVESGMQRRRPWRFVVFAAEEGARFGQACNGSRVAAGLTTSADLATLVDKDGISIEAAMARVGLQPDAAASARWRSGDWAAFIELHIEQGNVLETNGARIGAVDIISGSSRLMVSVTGTATHTGATPMHLRRDALVAASECVLRSEQLATDPFHRGTRITVGRLDVSPGSITTIPGRVVFTVDIRDFDSQRQRETMSELIRSFTSISAARGVEIEIETIGDTSPVVLPLSLVERIADAAHTQGLRYRMMPSGASHDAQQISRVTPTGMIFIPSRGGLSHVPAEWSSSEDIAAGTAVLIRALAGIDAGAADDGEAS</sequence>
<feature type="binding site" evidence="3">
    <location>
        <position position="212"/>
    </location>
    <ligand>
        <name>Zn(2+)</name>
        <dbReference type="ChEBI" id="CHEBI:29105"/>
        <label>1</label>
    </ligand>
</feature>
<comment type="caution">
    <text evidence="4">The sequence shown here is derived from an EMBL/GenBank/DDBJ whole genome shotgun (WGS) entry which is preliminary data.</text>
</comment>
<dbReference type="PANTHER" id="PTHR32494:SF5">
    <property type="entry name" value="ALLANTOATE AMIDOHYDROLASE"/>
    <property type="match status" value="1"/>
</dbReference>
<protein>
    <submittedName>
        <fullName evidence="4">Allantoate deiminase/N-carbamoyl-L-amino-acid hydrolase</fullName>
    </submittedName>
</protein>
<dbReference type="Gene3D" id="3.30.70.360">
    <property type="match status" value="1"/>
</dbReference>
<dbReference type="InterPro" id="IPR010158">
    <property type="entry name" value="Amidase_Cbmase"/>
</dbReference>
<dbReference type="AlphaFoldDB" id="A0A2M9BZT1"/>
<dbReference type="InterPro" id="IPR036264">
    <property type="entry name" value="Bact_exopeptidase_dim_dom"/>
</dbReference>
<dbReference type="CDD" id="cd03884">
    <property type="entry name" value="M20_bAS"/>
    <property type="match status" value="1"/>
</dbReference>
<feature type="binding site" evidence="3">
    <location>
        <position position="405"/>
    </location>
    <ligand>
        <name>Zn(2+)</name>
        <dbReference type="ChEBI" id="CHEBI:29105"/>
        <label>2</label>
    </ligand>
</feature>
<proteinExistence type="inferred from homology"/>
<evidence type="ECO:0000256" key="3">
    <source>
        <dbReference type="PIRSR" id="PIRSR001235-1"/>
    </source>
</evidence>
<comment type="cofactor">
    <cofactor evidence="3">
        <name>Zn(2+)</name>
        <dbReference type="ChEBI" id="CHEBI:29105"/>
    </cofactor>
    <text evidence="3">Binds 2 Zn(2+) ions per subunit.</text>
</comment>
<feature type="binding site" evidence="3">
    <location>
        <position position="112"/>
    </location>
    <ligand>
        <name>Zn(2+)</name>
        <dbReference type="ChEBI" id="CHEBI:29105"/>
        <label>1</label>
    </ligand>
</feature>
<feature type="binding site" evidence="3">
    <location>
        <position position="101"/>
    </location>
    <ligand>
        <name>Zn(2+)</name>
        <dbReference type="ChEBI" id="CHEBI:29105"/>
        <label>1</label>
    </ligand>
</feature>
<feature type="binding site" evidence="3">
    <location>
        <position position="112"/>
    </location>
    <ligand>
        <name>Zn(2+)</name>
        <dbReference type="ChEBI" id="CHEBI:29105"/>
        <label>2</label>
    </ligand>
</feature>
<keyword evidence="2 4" id="KW-0378">Hydrolase</keyword>
<feature type="binding site" evidence="3">
    <location>
        <position position="147"/>
    </location>
    <ligand>
        <name>Zn(2+)</name>
        <dbReference type="ChEBI" id="CHEBI:29105"/>
        <label>2</label>
    </ligand>
</feature>
<dbReference type="InterPro" id="IPR002933">
    <property type="entry name" value="Peptidase_M20"/>
</dbReference>
<dbReference type="SUPFAM" id="SSF53187">
    <property type="entry name" value="Zn-dependent exopeptidases"/>
    <property type="match status" value="1"/>
</dbReference>
<dbReference type="SUPFAM" id="SSF55031">
    <property type="entry name" value="Bacterial exopeptidase dimerisation domain"/>
    <property type="match status" value="1"/>
</dbReference>
<evidence type="ECO:0000256" key="2">
    <source>
        <dbReference type="ARBA" id="ARBA00022801"/>
    </source>
</evidence>
<comment type="similarity">
    <text evidence="1">Belongs to the peptidase M20 family.</text>
</comment>
<dbReference type="PIRSF" id="PIRSF001235">
    <property type="entry name" value="Amidase_carbamoylase"/>
    <property type="match status" value="1"/>
</dbReference>
<keyword evidence="3" id="KW-0479">Metal-binding</keyword>
<dbReference type="Pfam" id="PF01546">
    <property type="entry name" value="Peptidase_M20"/>
    <property type="match status" value="1"/>
</dbReference>